<dbReference type="EMBL" id="KL596894">
    <property type="protein sequence ID" value="KER22520.1"/>
    <property type="molecule type" value="Genomic_DNA"/>
</dbReference>
<dbReference type="Proteomes" id="UP000054324">
    <property type="component" value="Unassembled WGS sequence"/>
</dbReference>
<dbReference type="KEGG" id="ovi:T265_14830"/>
<evidence type="ECO:0000313" key="3">
    <source>
        <dbReference type="Proteomes" id="UP000054324"/>
    </source>
</evidence>
<accession>A0A074ZH06</accession>
<reference evidence="2 3" key="1">
    <citation type="submission" date="2013-11" db="EMBL/GenBank/DDBJ databases">
        <title>Opisthorchis viverrini - life in the bile duct.</title>
        <authorList>
            <person name="Young N.D."/>
            <person name="Nagarajan N."/>
            <person name="Lin S.J."/>
            <person name="Korhonen P.K."/>
            <person name="Jex A.R."/>
            <person name="Hall R.S."/>
            <person name="Safavi-Hemami H."/>
            <person name="Kaewkong W."/>
            <person name="Bertrand D."/>
            <person name="Gao S."/>
            <person name="Seet Q."/>
            <person name="Wongkham S."/>
            <person name="Teh B.T."/>
            <person name="Wongkham C."/>
            <person name="Intapan P.M."/>
            <person name="Maleewong W."/>
            <person name="Yang X."/>
            <person name="Hu M."/>
            <person name="Wang Z."/>
            <person name="Hofmann A."/>
            <person name="Sternberg P.W."/>
            <person name="Tan P."/>
            <person name="Wang J."/>
            <person name="Gasser R.B."/>
        </authorList>
    </citation>
    <scope>NUCLEOTIDE SEQUENCE [LARGE SCALE GENOMIC DNA]</scope>
</reference>
<dbReference type="CTD" id="20328996"/>
<proteinExistence type="predicted"/>
<dbReference type="AlphaFoldDB" id="A0A074ZH06"/>
<protein>
    <submittedName>
        <fullName evidence="2">Uncharacterized protein</fullName>
    </submittedName>
</protein>
<evidence type="ECO:0000256" key="1">
    <source>
        <dbReference type="SAM" id="MobiDB-lite"/>
    </source>
</evidence>
<evidence type="ECO:0000313" key="2">
    <source>
        <dbReference type="EMBL" id="KER22520.1"/>
    </source>
</evidence>
<keyword evidence="3" id="KW-1185">Reference proteome</keyword>
<feature type="region of interest" description="Disordered" evidence="1">
    <location>
        <begin position="115"/>
        <end position="134"/>
    </location>
</feature>
<dbReference type="GeneID" id="20328996"/>
<dbReference type="RefSeq" id="XP_009173730.1">
    <property type="nucleotide sequence ID" value="XM_009175466.1"/>
</dbReference>
<name>A0A074ZH06_OPIVI</name>
<organism evidence="2 3">
    <name type="scientific">Opisthorchis viverrini</name>
    <name type="common">Southeast Asian liver fluke</name>
    <dbReference type="NCBI Taxonomy" id="6198"/>
    <lineage>
        <taxon>Eukaryota</taxon>
        <taxon>Metazoa</taxon>
        <taxon>Spiralia</taxon>
        <taxon>Lophotrochozoa</taxon>
        <taxon>Platyhelminthes</taxon>
        <taxon>Trematoda</taxon>
        <taxon>Digenea</taxon>
        <taxon>Opisthorchiida</taxon>
        <taxon>Opisthorchiata</taxon>
        <taxon>Opisthorchiidae</taxon>
        <taxon>Opisthorchis</taxon>
    </lineage>
</organism>
<sequence length="367" mass="40270">MPPEGCTRAGILPGCPSLDNGSREAEVGLEPRTFRSVNSRFNHLGHLVPHALTTGTEIINTGGLENQDVAQQKNREKTYHFNQLSTTKLNQQLRTSLKYLWVQVIQSCGGSAVLTSSAKTTGRERHSKDNSLGAGQPLAVKVTDHWFVVSQTPSGETAVTNATQLINKDYHTWLHTHGLTSAESSTSDTRVGKQLVIKERTEMFAVRTRLLSRHGQPGSVPVVVLPSGGMAARHRKGATAERLFLFIHLVQRILRGKRSSAIRKGLPNLRSELCSISLSETFRENLCQTTVIWSNECTPESMIIDTLSVPSCHATHEGGTEAGILPGCPSLDRGSRVSEVGFEPRTFRSVNSRPNHLVRLAPLKYQD</sequence>
<dbReference type="OrthoDB" id="16290at2759"/>
<feature type="non-terminal residue" evidence="2">
    <location>
        <position position="367"/>
    </location>
</feature>
<gene>
    <name evidence="2" type="ORF">T265_14830</name>
</gene>